<protein>
    <submittedName>
        <fullName evidence="2">Uncharacterized protein</fullName>
    </submittedName>
</protein>
<organism evidence="2 3">
    <name type="scientific">Durusdinium trenchii</name>
    <dbReference type="NCBI Taxonomy" id="1381693"/>
    <lineage>
        <taxon>Eukaryota</taxon>
        <taxon>Sar</taxon>
        <taxon>Alveolata</taxon>
        <taxon>Dinophyceae</taxon>
        <taxon>Suessiales</taxon>
        <taxon>Symbiodiniaceae</taxon>
        <taxon>Durusdinium</taxon>
    </lineage>
</organism>
<evidence type="ECO:0000256" key="1">
    <source>
        <dbReference type="SAM" id="MobiDB-lite"/>
    </source>
</evidence>
<dbReference type="Proteomes" id="UP001642484">
    <property type="component" value="Unassembled WGS sequence"/>
</dbReference>
<feature type="region of interest" description="Disordered" evidence="1">
    <location>
        <begin position="1"/>
        <end position="33"/>
    </location>
</feature>
<accession>A0ABP0JC97</accession>
<dbReference type="EMBL" id="CAXAMN010004998">
    <property type="protein sequence ID" value="CAK9011842.1"/>
    <property type="molecule type" value="Genomic_DNA"/>
</dbReference>
<comment type="caution">
    <text evidence="2">The sequence shown here is derived from an EMBL/GenBank/DDBJ whole genome shotgun (WGS) entry which is preliminary data.</text>
</comment>
<feature type="compositionally biased region" description="Basic and acidic residues" evidence="1">
    <location>
        <begin position="1"/>
        <end position="18"/>
    </location>
</feature>
<evidence type="ECO:0000313" key="3">
    <source>
        <dbReference type="Proteomes" id="UP001642484"/>
    </source>
</evidence>
<evidence type="ECO:0000313" key="2">
    <source>
        <dbReference type="EMBL" id="CAK9011842.1"/>
    </source>
</evidence>
<keyword evidence="3" id="KW-1185">Reference proteome</keyword>
<sequence length="117" mass="13081">MKKEKYAEVRRDEKRDFSRASSAENQPRPGEPKKAWQLYAKMANPDATFDEETGLSQPVATFPVTVPQAPYQGAGLQVGAPPMVYYQPQPAYMAVPTEPMAPMFQQTPRTVVAYRTA</sequence>
<reference evidence="2 3" key="1">
    <citation type="submission" date="2024-02" db="EMBL/GenBank/DDBJ databases">
        <authorList>
            <person name="Chen Y."/>
            <person name="Shah S."/>
            <person name="Dougan E. K."/>
            <person name="Thang M."/>
            <person name="Chan C."/>
        </authorList>
    </citation>
    <scope>NUCLEOTIDE SEQUENCE [LARGE SCALE GENOMIC DNA]</scope>
</reference>
<name>A0ABP0JC97_9DINO</name>
<proteinExistence type="predicted"/>
<gene>
    <name evidence="2" type="ORF">CCMP2556_LOCUS10616</name>
</gene>